<organism evidence="3 4">
    <name type="scientific">Mycolicibacterium canariasense</name>
    <name type="common">Mycobacterium canariasense</name>
    <dbReference type="NCBI Taxonomy" id="228230"/>
    <lineage>
        <taxon>Bacteria</taxon>
        <taxon>Bacillati</taxon>
        <taxon>Actinomycetota</taxon>
        <taxon>Actinomycetes</taxon>
        <taxon>Mycobacteriales</taxon>
        <taxon>Mycobacteriaceae</taxon>
        <taxon>Mycolicibacterium</taxon>
    </lineage>
</organism>
<evidence type="ECO:0000256" key="1">
    <source>
        <dbReference type="ARBA" id="ARBA00023125"/>
    </source>
</evidence>
<dbReference type="InterPro" id="IPR001387">
    <property type="entry name" value="Cro/C1-type_HTH"/>
</dbReference>
<dbReference type="PANTHER" id="PTHR46797:SF1">
    <property type="entry name" value="METHYLPHOSPHONATE SYNTHASE"/>
    <property type="match status" value="1"/>
</dbReference>
<evidence type="ECO:0000313" key="3">
    <source>
        <dbReference type="EMBL" id="GAS99642.1"/>
    </source>
</evidence>
<keyword evidence="4" id="KW-1185">Reference proteome</keyword>
<dbReference type="EMBL" id="BCSY01000137">
    <property type="protein sequence ID" value="GAS99642.1"/>
    <property type="molecule type" value="Genomic_DNA"/>
</dbReference>
<dbReference type="Pfam" id="PF13560">
    <property type="entry name" value="HTH_31"/>
    <property type="match status" value="1"/>
</dbReference>
<proteinExistence type="predicted"/>
<dbReference type="Proteomes" id="UP000069443">
    <property type="component" value="Unassembled WGS sequence"/>
</dbReference>
<evidence type="ECO:0000259" key="2">
    <source>
        <dbReference type="PROSITE" id="PS50943"/>
    </source>
</evidence>
<dbReference type="SUPFAM" id="SSF47413">
    <property type="entry name" value="lambda repressor-like DNA-binding domains"/>
    <property type="match status" value="1"/>
</dbReference>
<dbReference type="PANTHER" id="PTHR46797">
    <property type="entry name" value="HTH-TYPE TRANSCRIPTIONAL REGULATOR"/>
    <property type="match status" value="1"/>
</dbReference>
<dbReference type="Gene3D" id="1.10.260.40">
    <property type="entry name" value="lambda repressor-like DNA-binding domains"/>
    <property type="match status" value="1"/>
</dbReference>
<gene>
    <name evidence="3" type="ORF">RMCC_6607</name>
</gene>
<dbReference type="GO" id="GO:0003700">
    <property type="term" value="F:DNA-binding transcription factor activity"/>
    <property type="evidence" value="ECO:0007669"/>
    <property type="project" value="TreeGrafter"/>
</dbReference>
<accession>A0A100WJW2</accession>
<dbReference type="InterPro" id="IPR050807">
    <property type="entry name" value="TransReg_Diox_bact_type"/>
</dbReference>
<reference evidence="4" key="2">
    <citation type="submission" date="2016-02" db="EMBL/GenBank/DDBJ databases">
        <title>Draft genome sequence of five rapidly growing Mycobacterium species.</title>
        <authorList>
            <person name="Katahira K."/>
            <person name="Gotou Y."/>
            <person name="Iida K."/>
            <person name="Ogura Y."/>
            <person name="Hayashi T."/>
        </authorList>
    </citation>
    <scope>NUCLEOTIDE SEQUENCE [LARGE SCALE GENOMIC DNA]</scope>
    <source>
        <strain evidence="4">JCM15298</strain>
    </source>
</reference>
<protein>
    <submittedName>
        <fullName evidence="3">PopR protein</fullName>
    </submittedName>
</protein>
<dbReference type="GO" id="GO:0005829">
    <property type="term" value="C:cytosol"/>
    <property type="evidence" value="ECO:0007669"/>
    <property type="project" value="TreeGrafter"/>
</dbReference>
<reference evidence="4" key="1">
    <citation type="journal article" date="2016" name="Genome Announc.">
        <title>Draft Genome Sequences of Five Rapidly Growing Mycobacterium Species, M. thermoresistibile, M. fortuitum subsp. acetamidolyticum, M. canariasense, M. brisbanense, and M. novocastrense.</title>
        <authorList>
            <person name="Katahira K."/>
            <person name="Ogura Y."/>
            <person name="Gotoh Y."/>
            <person name="Hayashi T."/>
        </authorList>
    </citation>
    <scope>NUCLEOTIDE SEQUENCE [LARGE SCALE GENOMIC DNA]</scope>
    <source>
        <strain evidence="4">JCM15298</strain>
    </source>
</reference>
<dbReference type="CDD" id="cd00093">
    <property type="entry name" value="HTH_XRE"/>
    <property type="match status" value="1"/>
</dbReference>
<dbReference type="STRING" id="228230.RMCC_6607"/>
<comment type="caution">
    <text evidence="3">The sequence shown here is derived from an EMBL/GenBank/DDBJ whole genome shotgun (WGS) entry which is preliminary data.</text>
</comment>
<name>A0A100WJW2_MYCCR</name>
<evidence type="ECO:0000313" key="4">
    <source>
        <dbReference type="Proteomes" id="UP000069443"/>
    </source>
</evidence>
<dbReference type="GO" id="GO:0003677">
    <property type="term" value="F:DNA binding"/>
    <property type="evidence" value="ECO:0007669"/>
    <property type="project" value="UniProtKB-KW"/>
</dbReference>
<dbReference type="InterPro" id="IPR010982">
    <property type="entry name" value="Lambda_DNA-bd_dom_sf"/>
</dbReference>
<dbReference type="PROSITE" id="PS50943">
    <property type="entry name" value="HTH_CROC1"/>
    <property type="match status" value="1"/>
</dbReference>
<keyword evidence="1" id="KW-0238">DNA-binding</keyword>
<dbReference type="SMART" id="SM00530">
    <property type="entry name" value="HTH_XRE"/>
    <property type="match status" value="1"/>
</dbReference>
<sequence length="134" mass="14726">MSFPNPPIFVLMVNTPTRRRDKGQDADMGEVIRIHPHRRAPAPLEPLWREALGRRLRATRQRQGQRLVDVAERAGVSPQYLSEIERGRKEPSSEMIAAVCGALGTDLVRLLGGISADLSRPSGRPVSGPMLLAA</sequence>
<dbReference type="AlphaFoldDB" id="A0A100WJW2"/>
<feature type="domain" description="HTH cro/C1-type" evidence="2">
    <location>
        <begin position="56"/>
        <end position="110"/>
    </location>
</feature>